<sequence length="170" mass="19787">MEPVQLPCSHNFCRGCISSRVTGKAAARCPECNHRSTSLLPVFSLKDTVSELEERVRAQDQRMHRLLEVNQAETMQRLESTHFKYVRNHTHKVQQLIERRQETEKYLVQNFIKDSDTISFRKDTEPYHMLMDSSDIETAASQTVKPLHPNKSHNVLPSTKTSNYDKIYLK</sequence>
<dbReference type="Proteomes" id="UP000438429">
    <property type="component" value="Unassembled WGS sequence"/>
</dbReference>
<evidence type="ECO:0000313" key="6">
    <source>
        <dbReference type="EMBL" id="KAF0025491.1"/>
    </source>
</evidence>
<evidence type="ECO:0000256" key="4">
    <source>
        <dbReference type="PROSITE-ProRule" id="PRU00175"/>
    </source>
</evidence>
<dbReference type="EMBL" id="VEVO01000020">
    <property type="protein sequence ID" value="KAF0025491.1"/>
    <property type="molecule type" value="Genomic_DNA"/>
</dbReference>
<dbReference type="PROSITE" id="PS50089">
    <property type="entry name" value="ZF_RING_2"/>
    <property type="match status" value="1"/>
</dbReference>
<evidence type="ECO:0000259" key="5">
    <source>
        <dbReference type="PROSITE" id="PS50089"/>
    </source>
</evidence>
<feature type="domain" description="RING-type" evidence="5">
    <location>
        <begin position="6"/>
        <end position="33"/>
    </location>
</feature>
<protein>
    <recommendedName>
        <fullName evidence="5">RING-type domain-containing protein</fullName>
    </recommendedName>
</protein>
<dbReference type="AlphaFoldDB" id="A0A6A4S2U7"/>
<dbReference type="InterPro" id="IPR001841">
    <property type="entry name" value="Znf_RING"/>
</dbReference>
<reference evidence="6 7" key="1">
    <citation type="submission" date="2019-06" db="EMBL/GenBank/DDBJ databases">
        <title>Draft genomes of female and male turbot (Scophthalmus maximus).</title>
        <authorList>
            <person name="Xu H."/>
            <person name="Xu X.-W."/>
            <person name="Shao C."/>
            <person name="Chen S."/>
        </authorList>
    </citation>
    <scope>NUCLEOTIDE SEQUENCE [LARGE SCALE GENOMIC DNA]</scope>
    <source>
        <strain evidence="6">Ysfricsl-2016a</strain>
        <tissue evidence="6">Blood</tissue>
    </source>
</reference>
<keyword evidence="1" id="KW-0479">Metal-binding</keyword>
<name>A0A6A4S2U7_SCOMX</name>
<evidence type="ECO:0000313" key="7">
    <source>
        <dbReference type="Proteomes" id="UP000438429"/>
    </source>
</evidence>
<proteinExistence type="predicted"/>
<keyword evidence="3" id="KW-0862">Zinc</keyword>
<gene>
    <name evidence="6" type="ORF">F2P81_022372</name>
</gene>
<accession>A0A6A4S2U7</accession>
<keyword evidence="2 4" id="KW-0863">Zinc-finger</keyword>
<dbReference type="InterPro" id="IPR018957">
    <property type="entry name" value="Znf_C3HC4_RING-type"/>
</dbReference>
<dbReference type="PROSITE" id="PS00518">
    <property type="entry name" value="ZF_RING_1"/>
    <property type="match status" value="1"/>
</dbReference>
<comment type="caution">
    <text evidence="6">The sequence shown here is derived from an EMBL/GenBank/DDBJ whole genome shotgun (WGS) entry which is preliminary data.</text>
</comment>
<dbReference type="InterPro" id="IPR013083">
    <property type="entry name" value="Znf_RING/FYVE/PHD"/>
</dbReference>
<dbReference type="Gene3D" id="3.30.40.10">
    <property type="entry name" value="Zinc/RING finger domain, C3HC4 (zinc finger)"/>
    <property type="match status" value="1"/>
</dbReference>
<dbReference type="GO" id="GO:0008270">
    <property type="term" value="F:zinc ion binding"/>
    <property type="evidence" value="ECO:0007669"/>
    <property type="project" value="UniProtKB-KW"/>
</dbReference>
<evidence type="ECO:0000256" key="2">
    <source>
        <dbReference type="ARBA" id="ARBA00022771"/>
    </source>
</evidence>
<dbReference type="SUPFAM" id="SSF57850">
    <property type="entry name" value="RING/U-box"/>
    <property type="match status" value="1"/>
</dbReference>
<evidence type="ECO:0000256" key="3">
    <source>
        <dbReference type="ARBA" id="ARBA00022833"/>
    </source>
</evidence>
<evidence type="ECO:0000256" key="1">
    <source>
        <dbReference type="ARBA" id="ARBA00022723"/>
    </source>
</evidence>
<dbReference type="InterPro" id="IPR017907">
    <property type="entry name" value="Znf_RING_CS"/>
</dbReference>
<organism evidence="6 7">
    <name type="scientific">Scophthalmus maximus</name>
    <name type="common">Turbot</name>
    <name type="synonym">Psetta maxima</name>
    <dbReference type="NCBI Taxonomy" id="52904"/>
    <lineage>
        <taxon>Eukaryota</taxon>
        <taxon>Metazoa</taxon>
        <taxon>Chordata</taxon>
        <taxon>Craniata</taxon>
        <taxon>Vertebrata</taxon>
        <taxon>Euteleostomi</taxon>
        <taxon>Actinopterygii</taxon>
        <taxon>Neopterygii</taxon>
        <taxon>Teleostei</taxon>
        <taxon>Neoteleostei</taxon>
        <taxon>Acanthomorphata</taxon>
        <taxon>Carangaria</taxon>
        <taxon>Pleuronectiformes</taxon>
        <taxon>Pleuronectoidei</taxon>
        <taxon>Scophthalmidae</taxon>
        <taxon>Scophthalmus</taxon>
    </lineage>
</organism>
<dbReference type="Pfam" id="PF00097">
    <property type="entry name" value="zf-C3HC4"/>
    <property type="match status" value="1"/>
</dbReference>